<dbReference type="GO" id="GO:0003700">
    <property type="term" value="F:DNA-binding transcription factor activity"/>
    <property type="evidence" value="ECO:0007669"/>
    <property type="project" value="TreeGrafter"/>
</dbReference>
<dbReference type="InterPro" id="IPR050109">
    <property type="entry name" value="HTH-type_TetR-like_transc_reg"/>
</dbReference>
<dbReference type="InterPro" id="IPR011075">
    <property type="entry name" value="TetR_C"/>
</dbReference>
<dbReference type="SUPFAM" id="SSF46689">
    <property type="entry name" value="Homeodomain-like"/>
    <property type="match status" value="1"/>
</dbReference>
<keyword evidence="1" id="KW-0805">Transcription regulation</keyword>
<dbReference type="InterPro" id="IPR036271">
    <property type="entry name" value="Tet_transcr_reg_TetR-rel_C_sf"/>
</dbReference>
<dbReference type="InterPro" id="IPR009057">
    <property type="entry name" value="Homeodomain-like_sf"/>
</dbReference>
<keyword evidence="3" id="KW-0804">Transcription</keyword>
<protein>
    <submittedName>
        <fullName evidence="7">TetR family transcriptional regulator</fullName>
    </submittedName>
</protein>
<organism evidence="7 8">
    <name type="scientific">Comamonas testosteroni TK102</name>
    <dbReference type="NCBI Taxonomy" id="1392005"/>
    <lineage>
        <taxon>Bacteria</taxon>
        <taxon>Pseudomonadati</taxon>
        <taxon>Pseudomonadota</taxon>
        <taxon>Betaproteobacteria</taxon>
        <taxon>Burkholderiales</taxon>
        <taxon>Comamonadaceae</taxon>
        <taxon>Comamonas</taxon>
    </lineage>
</organism>
<name>A0A076PWY0_COMTE</name>
<dbReference type="GO" id="GO:0000976">
    <property type="term" value="F:transcription cis-regulatory region binding"/>
    <property type="evidence" value="ECO:0007669"/>
    <property type="project" value="TreeGrafter"/>
</dbReference>
<evidence type="ECO:0000256" key="4">
    <source>
        <dbReference type="PROSITE-ProRule" id="PRU00335"/>
    </source>
</evidence>
<dbReference type="Pfam" id="PF16859">
    <property type="entry name" value="TetR_C_11"/>
    <property type="match status" value="1"/>
</dbReference>
<feature type="DNA-binding region" description="H-T-H motif" evidence="4">
    <location>
        <begin position="57"/>
        <end position="76"/>
    </location>
</feature>
<reference evidence="7 8" key="1">
    <citation type="journal article" date="2014" name="Genome Announc.">
        <title>Complete Genome Sequence of Polychlorinated Biphenyl Degrader Comamonas testosteroni TK102 (NBRC 109938).</title>
        <authorList>
            <person name="Fukuda K."/>
            <person name="Hosoyama A."/>
            <person name="Tsuchikane K."/>
            <person name="Ohji S."/>
            <person name="Yamazoe A."/>
            <person name="Fujita N."/>
            <person name="Shintani M."/>
            <person name="Kimbara K."/>
        </authorList>
    </citation>
    <scope>NUCLEOTIDE SEQUENCE [LARGE SCALE GENOMIC DNA]</scope>
    <source>
        <strain evidence="7">TK102</strain>
    </source>
</reference>
<evidence type="ECO:0000313" key="7">
    <source>
        <dbReference type="EMBL" id="AIJ49201.1"/>
    </source>
</evidence>
<proteinExistence type="predicted"/>
<dbReference type="PRINTS" id="PR00455">
    <property type="entry name" value="HTHTETR"/>
</dbReference>
<dbReference type="Gene3D" id="1.10.357.10">
    <property type="entry name" value="Tetracycline Repressor, domain 2"/>
    <property type="match status" value="1"/>
</dbReference>
<dbReference type="EMBL" id="CP006704">
    <property type="protein sequence ID" value="AIJ49201.1"/>
    <property type="molecule type" value="Genomic_DNA"/>
</dbReference>
<feature type="compositionally biased region" description="Low complexity" evidence="5">
    <location>
        <begin position="1"/>
        <end position="17"/>
    </location>
</feature>
<sequence length="235" mass="25960">MADGAAAAPCADPDIGPQAKRQRRTRGPSLDKTAQTRQQIAEAALAEFVECGVARSTMERIACRAQVAKGTLYLYYPSKDELLRGVVEHALRHSAVYQPLRRRKGETVRAFLRRSLLPTLEAVDSSERGMLARLVLSEARHAPELARLYKELAFDAWQNYVQDLLALAVKEGELRTRSVSRSAQLLASPFWMALVHNNLLASEGSQKLALKPLVELLIDNLFAGTAGDNVAVQRQ</sequence>
<dbReference type="HOGENOM" id="CLU_069356_27_2_4"/>
<evidence type="ECO:0000256" key="2">
    <source>
        <dbReference type="ARBA" id="ARBA00023125"/>
    </source>
</evidence>
<dbReference type="Proteomes" id="UP000028782">
    <property type="component" value="Chromosome"/>
</dbReference>
<dbReference type="RefSeq" id="WP_003050806.1">
    <property type="nucleotide sequence ID" value="NZ_CP006704.1"/>
</dbReference>
<evidence type="ECO:0000256" key="1">
    <source>
        <dbReference type="ARBA" id="ARBA00023015"/>
    </source>
</evidence>
<keyword evidence="2 4" id="KW-0238">DNA-binding</keyword>
<evidence type="ECO:0000256" key="3">
    <source>
        <dbReference type="ARBA" id="ARBA00023163"/>
    </source>
</evidence>
<evidence type="ECO:0000259" key="6">
    <source>
        <dbReference type="PROSITE" id="PS50977"/>
    </source>
</evidence>
<dbReference type="PANTHER" id="PTHR30055">
    <property type="entry name" value="HTH-TYPE TRANSCRIPTIONAL REGULATOR RUTR"/>
    <property type="match status" value="1"/>
</dbReference>
<dbReference type="PANTHER" id="PTHR30055:SF223">
    <property type="entry name" value="HTH-TYPE TRANSCRIPTIONAL REGULATOR UIDR"/>
    <property type="match status" value="1"/>
</dbReference>
<dbReference type="Pfam" id="PF00440">
    <property type="entry name" value="TetR_N"/>
    <property type="match status" value="1"/>
</dbReference>
<feature type="domain" description="HTH tetR-type" evidence="6">
    <location>
        <begin position="34"/>
        <end position="94"/>
    </location>
</feature>
<dbReference type="InterPro" id="IPR001647">
    <property type="entry name" value="HTH_TetR"/>
</dbReference>
<dbReference type="SUPFAM" id="SSF48498">
    <property type="entry name" value="Tetracyclin repressor-like, C-terminal domain"/>
    <property type="match status" value="1"/>
</dbReference>
<evidence type="ECO:0000313" key="8">
    <source>
        <dbReference type="Proteomes" id="UP000028782"/>
    </source>
</evidence>
<dbReference type="PROSITE" id="PS50977">
    <property type="entry name" value="HTH_TETR_2"/>
    <property type="match status" value="1"/>
</dbReference>
<feature type="region of interest" description="Disordered" evidence="5">
    <location>
        <begin position="1"/>
        <end position="33"/>
    </location>
</feature>
<gene>
    <name evidence="7" type="ORF">O987_25655</name>
</gene>
<accession>A0A076PWY0</accession>
<dbReference type="KEGG" id="ctes:O987_25655"/>
<dbReference type="AlphaFoldDB" id="A0A076PWY0"/>
<evidence type="ECO:0000256" key="5">
    <source>
        <dbReference type="SAM" id="MobiDB-lite"/>
    </source>
</evidence>